<feature type="domain" description="Potassium/proton antiporter subunit KhtT-like N-terminal" evidence="1">
    <location>
        <begin position="4"/>
        <end position="69"/>
    </location>
</feature>
<organism evidence="2 3">
    <name type="scientific">Natronosalvus hydrolyticus</name>
    <dbReference type="NCBI Taxonomy" id="2979988"/>
    <lineage>
        <taxon>Archaea</taxon>
        <taxon>Methanobacteriati</taxon>
        <taxon>Methanobacteriota</taxon>
        <taxon>Stenosarchaea group</taxon>
        <taxon>Halobacteria</taxon>
        <taxon>Halobacteriales</taxon>
        <taxon>Natrialbaceae</taxon>
        <taxon>Natronosalvus</taxon>
    </lineage>
</organism>
<comment type="caution">
    <text evidence="2">The sequence shown here is derived from an EMBL/GenBank/DDBJ whole genome shotgun (WGS) entry which is preliminary data.</text>
</comment>
<evidence type="ECO:0000259" key="1">
    <source>
        <dbReference type="Pfam" id="PF25991"/>
    </source>
</evidence>
<keyword evidence="3" id="KW-1185">Reference proteome</keyword>
<dbReference type="EMBL" id="JAOPJZ010000001">
    <property type="protein sequence ID" value="MCU4750428.1"/>
    <property type="molecule type" value="Genomic_DNA"/>
</dbReference>
<sequence length="71" mass="8188">MPFDVKETVLPGVGKRYELYLDANRSIAILVRSSGERQVYFREHPDEDYEEQYALTDSQARTLGLFLVGAY</sequence>
<dbReference type="RefSeq" id="WP_342805205.1">
    <property type="nucleotide sequence ID" value="NZ_JAOPJZ010000001.1"/>
</dbReference>
<proteinExistence type="predicted"/>
<dbReference type="Pfam" id="PF25991">
    <property type="entry name" value="KhtT_N"/>
    <property type="match status" value="1"/>
</dbReference>
<dbReference type="AlphaFoldDB" id="A0AAP2Z5D5"/>
<evidence type="ECO:0000313" key="3">
    <source>
        <dbReference type="Proteomes" id="UP001321047"/>
    </source>
</evidence>
<gene>
    <name evidence="2" type="ORF">OB919_00285</name>
</gene>
<name>A0AAP2Z5D5_9EURY</name>
<accession>A0AAP2Z5D5</accession>
<reference evidence="2 3" key="1">
    <citation type="submission" date="2022-09" db="EMBL/GenBank/DDBJ databases">
        <title>Enrichment on poylsaccharides allowed isolation of novel metabolic and taxonomic groups of Haloarchaea.</title>
        <authorList>
            <person name="Sorokin D.Y."/>
            <person name="Elcheninov A.G."/>
            <person name="Khizhniak T.V."/>
            <person name="Kolganova T.V."/>
            <person name="Kublanov I.V."/>
        </authorList>
    </citation>
    <scope>NUCLEOTIDE SEQUENCE [LARGE SCALE GENOMIC DNA]</scope>
    <source>
        <strain evidence="2 3">AArc-curdl1</strain>
    </source>
</reference>
<evidence type="ECO:0000313" key="2">
    <source>
        <dbReference type="EMBL" id="MCU4750428.1"/>
    </source>
</evidence>
<protein>
    <recommendedName>
        <fullName evidence="1">Potassium/proton antiporter subunit KhtT-like N-terminal domain-containing protein</fullName>
    </recommendedName>
</protein>
<dbReference type="InterPro" id="IPR058776">
    <property type="entry name" value="KhtT-like_N"/>
</dbReference>
<dbReference type="Proteomes" id="UP001321047">
    <property type="component" value="Unassembled WGS sequence"/>
</dbReference>